<reference evidence="5 6" key="1">
    <citation type="journal article" date="2009" name="Int. J. Syst. Evol. Microbiol.">
        <title>Paenibacillus contaminans sp. nov., isolated from a contaminated laboratory plate.</title>
        <authorList>
            <person name="Chou J.H."/>
            <person name="Lee J.H."/>
            <person name="Lin M.C."/>
            <person name="Chang P.S."/>
            <person name="Arun A.B."/>
            <person name="Young C.C."/>
            <person name="Chen W.M."/>
        </authorList>
    </citation>
    <scope>NUCLEOTIDE SEQUENCE [LARGE SCALE GENOMIC DNA]</scope>
    <source>
        <strain evidence="5 6">CKOBP-6</strain>
    </source>
</reference>
<comment type="caution">
    <text evidence="5">The sequence shown here is derived from an EMBL/GenBank/DDBJ whole genome shotgun (WGS) entry which is preliminary data.</text>
</comment>
<dbReference type="OrthoDB" id="9781630at2"/>
<organism evidence="5 6">
    <name type="scientific">Paenibacillus contaminans</name>
    <dbReference type="NCBI Taxonomy" id="450362"/>
    <lineage>
        <taxon>Bacteria</taxon>
        <taxon>Bacillati</taxon>
        <taxon>Bacillota</taxon>
        <taxon>Bacilli</taxon>
        <taxon>Bacillales</taxon>
        <taxon>Paenibacillaceae</taxon>
        <taxon>Paenibacillus</taxon>
    </lineage>
</organism>
<proteinExistence type="predicted"/>
<name>A0A329LPK7_9BACL</name>
<dbReference type="CDD" id="cd07377">
    <property type="entry name" value="WHTH_GntR"/>
    <property type="match status" value="1"/>
</dbReference>
<dbReference type="PRINTS" id="PR00035">
    <property type="entry name" value="HTHGNTR"/>
</dbReference>
<dbReference type="Pfam" id="PF00392">
    <property type="entry name" value="GntR"/>
    <property type="match status" value="1"/>
</dbReference>
<dbReference type="InterPro" id="IPR000524">
    <property type="entry name" value="Tscrpt_reg_HTH_GntR"/>
</dbReference>
<evidence type="ECO:0000256" key="3">
    <source>
        <dbReference type="ARBA" id="ARBA00023163"/>
    </source>
</evidence>
<accession>A0A329LPK7</accession>
<dbReference type="PROSITE" id="PS50949">
    <property type="entry name" value="HTH_GNTR"/>
    <property type="match status" value="1"/>
</dbReference>
<gene>
    <name evidence="5" type="ORF">DQG23_38990</name>
</gene>
<sequence>MPVPQNFSSPIRMSAKERALAQIQRWIIEGTLLPGEKLIDAELAESLAVSRTPIREAFQLLEVQGLVSMHPGKETRVTSIEKDDILNMYPTLAALHSLAAEYSAQLIVPEQIEMLKDLNAQFGQAIENGQPYQAMELDEQFHNLIVEVSDNPYIASFSASLQIHIRRFKYVFLKQPMAATLNSVEEHASIISALEERNKEAASAMMKQNLLRPMKELHALI</sequence>
<dbReference type="GO" id="GO:0003677">
    <property type="term" value="F:DNA binding"/>
    <property type="evidence" value="ECO:0007669"/>
    <property type="project" value="UniProtKB-KW"/>
</dbReference>
<feature type="domain" description="HTH gntR-type" evidence="4">
    <location>
        <begin position="13"/>
        <end position="80"/>
    </location>
</feature>
<evidence type="ECO:0000259" key="4">
    <source>
        <dbReference type="PROSITE" id="PS50949"/>
    </source>
</evidence>
<dbReference type="RefSeq" id="WP_113036453.1">
    <property type="nucleotide sequence ID" value="NZ_QMFB01000047.1"/>
</dbReference>
<evidence type="ECO:0000256" key="1">
    <source>
        <dbReference type="ARBA" id="ARBA00023015"/>
    </source>
</evidence>
<dbReference type="PANTHER" id="PTHR43537">
    <property type="entry name" value="TRANSCRIPTIONAL REGULATOR, GNTR FAMILY"/>
    <property type="match status" value="1"/>
</dbReference>
<dbReference type="SUPFAM" id="SSF48008">
    <property type="entry name" value="GntR ligand-binding domain-like"/>
    <property type="match status" value="1"/>
</dbReference>
<evidence type="ECO:0000313" key="6">
    <source>
        <dbReference type="Proteomes" id="UP000250369"/>
    </source>
</evidence>
<dbReference type="Proteomes" id="UP000250369">
    <property type="component" value="Unassembled WGS sequence"/>
</dbReference>
<dbReference type="InterPro" id="IPR008920">
    <property type="entry name" value="TF_FadR/GntR_C"/>
</dbReference>
<dbReference type="EMBL" id="QMFB01000047">
    <property type="protein sequence ID" value="RAV09764.1"/>
    <property type="molecule type" value="Genomic_DNA"/>
</dbReference>
<dbReference type="Pfam" id="PF07729">
    <property type="entry name" value="FCD"/>
    <property type="match status" value="1"/>
</dbReference>
<keyword evidence="2" id="KW-0238">DNA-binding</keyword>
<dbReference type="AlphaFoldDB" id="A0A329LPK7"/>
<dbReference type="GO" id="GO:0003700">
    <property type="term" value="F:DNA-binding transcription factor activity"/>
    <property type="evidence" value="ECO:0007669"/>
    <property type="project" value="InterPro"/>
</dbReference>
<keyword evidence="1" id="KW-0805">Transcription regulation</keyword>
<protein>
    <submittedName>
        <fullName evidence="5">GntR family transcriptional regulator</fullName>
    </submittedName>
</protein>
<dbReference type="SUPFAM" id="SSF46785">
    <property type="entry name" value="Winged helix' DNA-binding domain"/>
    <property type="match status" value="1"/>
</dbReference>
<dbReference type="PANTHER" id="PTHR43537:SF24">
    <property type="entry name" value="GLUCONATE OPERON TRANSCRIPTIONAL REPRESSOR"/>
    <property type="match status" value="1"/>
</dbReference>
<dbReference type="InterPro" id="IPR036388">
    <property type="entry name" value="WH-like_DNA-bd_sf"/>
</dbReference>
<dbReference type="SMART" id="SM00895">
    <property type="entry name" value="FCD"/>
    <property type="match status" value="1"/>
</dbReference>
<dbReference type="InterPro" id="IPR036390">
    <property type="entry name" value="WH_DNA-bd_sf"/>
</dbReference>
<dbReference type="Gene3D" id="1.20.120.530">
    <property type="entry name" value="GntR ligand-binding domain-like"/>
    <property type="match status" value="1"/>
</dbReference>
<evidence type="ECO:0000256" key="2">
    <source>
        <dbReference type="ARBA" id="ARBA00023125"/>
    </source>
</evidence>
<dbReference type="Gene3D" id="1.10.10.10">
    <property type="entry name" value="Winged helix-like DNA-binding domain superfamily/Winged helix DNA-binding domain"/>
    <property type="match status" value="1"/>
</dbReference>
<evidence type="ECO:0000313" key="5">
    <source>
        <dbReference type="EMBL" id="RAV09764.1"/>
    </source>
</evidence>
<dbReference type="SMART" id="SM00345">
    <property type="entry name" value="HTH_GNTR"/>
    <property type="match status" value="1"/>
</dbReference>
<keyword evidence="6" id="KW-1185">Reference proteome</keyword>
<keyword evidence="3" id="KW-0804">Transcription</keyword>
<dbReference type="InterPro" id="IPR011711">
    <property type="entry name" value="GntR_C"/>
</dbReference>